<proteinExistence type="predicted"/>
<dbReference type="KEGG" id="pprf:DPRO_0683"/>
<keyword evidence="2" id="KW-1185">Reference proteome</keyword>
<reference evidence="2" key="1">
    <citation type="submission" date="2017-09" db="EMBL/GenBank/DDBJ databases">
        <authorList>
            <person name="Regsiter A."/>
            <person name="William W."/>
        </authorList>
    </citation>
    <scope>NUCLEOTIDE SEQUENCE [LARGE SCALE GENOMIC DNA]</scope>
    <source>
        <strain evidence="2">500-1</strain>
    </source>
</reference>
<protein>
    <submittedName>
        <fullName evidence="1">AAA ATPase domain-containing protein</fullName>
    </submittedName>
</protein>
<dbReference type="Proteomes" id="UP000219215">
    <property type="component" value="Chromosome DPRO"/>
</dbReference>
<dbReference type="EMBL" id="LT907975">
    <property type="protein sequence ID" value="SOB57567.1"/>
    <property type="molecule type" value="Genomic_DNA"/>
</dbReference>
<gene>
    <name evidence="1" type="ORF">DPRO_0683</name>
</gene>
<dbReference type="AlphaFoldDB" id="A0A2C8F5A8"/>
<sequence length="467" mass="53612">MDYYSNNSDNSKMIKAALESSTYEDLMSFAQVYEYQGMALRSVLMHKNAFNPLSDSVLENVKQDFLDVLEDVFKLSLFKFIGFSGGFDDLRRFSPAQLAGVEYAFIGDALDRLYVLYVFEKITGNSLVENDGLKFEDLLARKFGHLLYDELLPQKVEIDLKSVDGVFSSLHKITPDQPELDLHKDVKELSRIDPDKKISEDNKKKIIDISNRYNLEFAAHAAYALGYTGYYSVVADISVKGKRRYVSIMCPVKGEHDGTCVAELVNDFTDHITNQFDKYLVEVLYVKIDWIPITSLVPILIVFRDDDYEAVEQFAKAREFDRCAVLLQKILMMTMRRRGGKTYHDIDDYNNYGFCVMNAGGLEKAEVVFKDCNDAHIVSKINYAYLQMCKMNYMKSKKMYKSLIKQLTPDYECRFLNLAIVHDEIESAQTVIEDVIARNVVCWNAALMSSYLQESRPLHGKSHTFTL</sequence>
<evidence type="ECO:0000313" key="1">
    <source>
        <dbReference type="EMBL" id="SOB57567.1"/>
    </source>
</evidence>
<name>A0A2C8F5A8_9BACT</name>
<evidence type="ECO:0000313" key="2">
    <source>
        <dbReference type="Proteomes" id="UP000219215"/>
    </source>
</evidence>
<organism evidence="1 2">
    <name type="scientific">Pseudodesulfovibrio profundus</name>
    <dbReference type="NCBI Taxonomy" id="57320"/>
    <lineage>
        <taxon>Bacteria</taxon>
        <taxon>Pseudomonadati</taxon>
        <taxon>Thermodesulfobacteriota</taxon>
        <taxon>Desulfovibrionia</taxon>
        <taxon>Desulfovibrionales</taxon>
        <taxon>Desulfovibrionaceae</taxon>
    </lineage>
</organism>
<accession>A0A2C8F5A8</accession>